<dbReference type="InterPro" id="IPR035996">
    <property type="entry name" value="4pyrrol_Methylase_sf"/>
</dbReference>
<dbReference type="EC" id="2.1.1.272" evidence="10"/>
<dbReference type="SUPFAM" id="SSF53790">
    <property type="entry name" value="Tetrapyrrole methylase"/>
    <property type="match status" value="1"/>
</dbReference>
<dbReference type="Gene3D" id="3.40.1010.10">
    <property type="entry name" value="Cobalt-precorrin-4 Transmethylase, Domain 1"/>
    <property type="match status" value="1"/>
</dbReference>
<dbReference type="Gene3D" id="3.30.950.10">
    <property type="entry name" value="Methyltransferase, Cobalt-precorrin-4 Transmethylase, Domain 2"/>
    <property type="match status" value="1"/>
</dbReference>
<evidence type="ECO:0000259" key="8">
    <source>
        <dbReference type="Pfam" id="PF11760"/>
    </source>
</evidence>
<dbReference type="Pfam" id="PF00590">
    <property type="entry name" value="TP_methylase"/>
    <property type="match status" value="1"/>
</dbReference>
<keyword evidence="3 10" id="KW-0489">Methyltransferase</keyword>
<dbReference type="SUPFAM" id="SSF159672">
    <property type="entry name" value="CbiG N-terminal domain-like"/>
    <property type="match status" value="1"/>
</dbReference>
<feature type="domain" description="Cobalamin synthesis G N-terminal" evidence="8">
    <location>
        <begin position="35"/>
        <end position="115"/>
    </location>
</feature>
<dbReference type="Pfam" id="PF11760">
    <property type="entry name" value="CbiG_N"/>
    <property type="match status" value="1"/>
</dbReference>
<dbReference type="Pfam" id="PF01890">
    <property type="entry name" value="CbiG_C"/>
    <property type="match status" value="1"/>
</dbReference>
<feature type="domain" description="CobE/GbiG C-terminal" evidence="7">
    <location>
        <begin position="203"/>
        <end position="317"/>
    </location>
</feature>
<evidence type="ECO:0000259" key="9">
    <source>
        <dbReference type="Pfam" id="PF11761"/>
    </source>
</evidence>
<dbReference type="EC" id="3.7.1.12" evidence="10"/>
<dbReference type="GO" id="GO:0043779">
    <property type="term" value="F:cobalt-precorrin-5A acetaldehyde-lyase activity"/>
    <property type="evidence" value="ECO:0007669"/>
    <property type="project" value="UniProtKB-EC"/>
</dbReference>
<name>A0A6J4QNK9_9ACTN</name>
<evidence type="ECO:0000256" key="2">
    <source>
        <dbReference type="ARBA" id="ARBA00022573"/>
    </source>
</evidence>
<dbReference type="InterPro" id="IPR021745">
    <property type="entry name" value="CbiG_mid"/>
</dbReference>
<dbReference type="InterPro" id="IPR002750">
    <property type="entry name" value="CobE/GbiG_C"/>
</dbReference>
<dbReference type="SUPFAM" id="SSF159664">
    <property type="entry name" value="CobE/GbiG C-terminal domain-like"/>
    <property type="match status" value="1"/>
</dbReference>
<proteinExistence type="predicted"/>
<dbReference type="InterPro" id="IPR051810">
    <property type="entry name" value="Precorrin_MeTrfase"/>
</dbReference>
<dbReference type="Pfam" id="PF11761">
    <property type="entry name" value="CbiG_mid"/>
    <property type="match status" value="1"/>
</dbReference>
<dbReference type="PANTHER" id="PTHR47036:SF1">
    <property type="entry name" value="COBALT-FACTOR III C(17)-METHYLTRANSFERASE-RELATED"/>
    <property type="match status" value="1"/>
</dbReference>
<dbReference type="InterPro" id="IPR006363">
    <property type="entry name" value="Cbl_synth_CobJ/CibH_dom"/>
</dbReference>
<dbReference type="PANTHER" id="PTHR47036">
    <property type="entry name" value="COBALT-FACTOR III C(17)-METHYLTRANSFERASE-RELATED"/>
    <property type="match status" value="1"/>
</dbReference>
<keyword evidence="5" id="KW-0949">S-adenosyl-L-methionine</keyword>
<dbReference type="InterPro" id="IPR014777">
    <property type="entry name" value="4pyrrole_Mease_sub1"/>
</dbReference>
<organism evidence="10">
    <name type="scientific">uncultured Rubrobacteraceae bacterium</name>
    <dbReference type="NCBI Taxonomy" id="349277"/>
    <lineage>
        <taxon>Bacteria</taxon>
        <taxon>Bacillati</taxon>
        <taxon>Actinomycetota</taxon>
        <taxon>Rubrobacteria</taxon>
        <taxon>Rubrobacterales</taxon>
        <taxon>Rubrobacteraceae</taxon>
        <taxon>environmental samples</taxon>
    </lineage>
</organism>
<dbReference type="GO" id="GO:0009236">
    <property type="term" value="P:cobalamin biosynthetic process"/>
    <property type="evidence" value="ECO:0007669"/>
    <property type="project" value="UniProtKB-UniPathway"/>
</dbReference>
<sequence>MIGLVSATANGRRRAAHLAGVWECVRLYDGKPREALAAAWRECDGIVLFLATGAAVRLVAPLLEDKRRDPGVVCVDDAGRFAVALCGGHEGGANALAERVAETFGAAPVITTASDSLGVPALDSLGERLGFQVEEGSDLAAVGAALVSGETVRIVSERRWPLGPLPENVVPAVPEKSEGPLIVVSDELLEFPDPSVVYRPPSLVAGVGCSRGASAGEILNLLDSAFREAGLSRKSIAALASIDVKSDEAGLLEAADALGVPLRFLSAGELAAVEVPNPSPVVAGAVGTPSVAEAAVLASGAELLLEKRKSKNATVAIGRLPLRGRLALVSLGPGEDVLIPPLAREALAASELVVGLGQYVERVRHLLRPGTRVLTLPLGDEVARAEKAITEARSGGSVALVSSGDVGVYAMGSPALELAGEDIEVVVVPGVTAAQAAASLLGSPLGHDHCSVSLSDLLTPWELIENRVRAAALGDFVVSLYNPRSKGRDWQLGKVREILLEHRPPNAPVGVVKNAYREEQEVFLTDLASLRPEDVDMLTVVVVGNSQTRLVAGRMVTPRGYLG</sequence>
<dbReference type="CDD" id="cd11646">
    <property type="entry name" value="Precorrin_3B_C17_MT"/>
    <property type="match status" value="1"/>
</dbReference>
<reference evidence="10" key="1">
    <citation type="submission" date="2020-02" db="EMBL/GenBank/DDBJ databases">
        <authorList>
            <person name="Meier V. D."/>
        </authorList>
    </citation>
    <scope>NUCLEOTIDE SEQUENCE</scope>
    <source>
        <strain evidence="10">AVDCRST_MAG78</strain>
    </source>
</reference>
<evidence type="ECO:0000259" key="7">
    <source>
        <dbReference type="Pfam" id="PF01890"/>
    </source>
</evidence>
<dbReference type="UniPathway" id="UPA00148"/>
<keyword evidence="10" id="KW-0378">Hydrolase</keyword>
<evidence type="ECO:0000256" key="1">
    <source>
        <dbReference type="ARBA" id="ARBA00004953"/>
    </source>
</evidence>
<accession>A0A6J4QNK9</accession>
<protein>
    <submittedName>
        <fullName evidence="10">Cobalt-precorrin 5A hydrolase / Cobalt-precorrin-3 C(17)-methyltransferase</fullName>
        <ecNumber evidence="10">2.1.1.272</ecNumber>
        <ecNumber evidence="10">3.7.1.12</ecNumber>
    </submittedName>
</protein>
<dbReference type="InterPro" id="IPR038029">
    <property type="entry name" value="GbiG_N_sf"/>
</dbReference>
<dbReference type="Gene3D" id="3.40.50.11220">
    <property type="match status" value="1"/>
</dbReference>
<dbReference type="GO" id="GO:0032259">
    <property type="term" value="P:methylation"/>
    <property type="evidence" value="ECO:0007669"/>
    <property type="project" value="UniProtKB-KW"/>
</dbReference>
<dbReference type="AlphaFoldDB" id="A0A6J4QNK9"/>
<comment type="pathway">
    <text evidence="1">Cofactor biosynthesis; adenosylcobalamin biosynthesis.</text>
</comment>
<evidence type="ECO:0000313" key="10">
    <source>
        <dbReference type="EMBL" id="CAA9448963.1"/>
    </source>
</evidence>
<dbReference type="InterPro" id="IPR021744">
    <property type="entry name" value="CbiG_N"/>
</dbReference>
<evidence type="ECO:0000259" key="6">
    <source>
        <dbReference type="Pfam" id="PF00590"/>
    </source>
</evidence>
<gene>
    <name evidence="10" type="ORF">AVDCRST_MAG78-3173</name>
</gene>
<keyword evidence="4 10" id="KW-0808">Transferase</keyword>
<dbReference type="Gene3D" id="3.30.420.180">
    <property type="entry name" value="CobE/GbiG C-terminal domain"/>
    <property type="match status" value="1"/>
</dbReference>
<keyword evidence="2" id="KW-0169">Cobalamin biosynthesis</keyword>
<evidence type="ECO:0000256" key="4">
    <source>
        <dbReference type="ARBA" id="ARBA00022679"/>
    </source>
</evidence>
<dbReference type="NCBIfam" id="TIGR01466">
    <property type="entry name" value="cobJ_cbiH"/>
    <property type="match status" value="1"/>
</dbReference>
<dbReference type="InterPro" id="IPR014776">
    <property type="entry name" value="4pyrrole_Mease_sub2"/>
</dbReference>
<evidence type="ECO:0000256" key="5">
    <source>
        <dbReference type="ARBA" id="ARBA00022691"/>
    </source>
</evidence>
<evidence type="ECO:0000256" key="3">
    <source>
        <dbReference type="ARBA" id="ARBA00022603"/>
    </source>
</evidence>
<dbReference type="InterPro" id="IPR036518">
    <property type="entry name" value="CobE/GbiG_C_sf"/>
</dbReference>
<dbReference type="InterPro" id="IPR000878">
    <property type="entry name" value="4pyrrol_Mease"/>
</dbReference>
<dbReference type="GO" id="GO:0008168">
    <property type="term" value="F:methyltransferase activity"/>
    <property type="evidence" value="ECO:0007669"/>
    <property type="project" value="UniProtKB-KW"/>
</dbReference>
<feature type="domain" description="Tetrapyrrole methylase" evidence="6">
    <location>
        <begin position="326"/>
        <end position="530"/>
    </location>
</feature>
<feature type="domain" description="Cobalamin biosynthesis central region" evidence="9">
    <location>
        <begin position="120"/>
        <end position="200"/>
    </location>
</feature>
<dbReference type="EMBL" id="CADCVB010000213">
    <property type="protein sequence ID" value="CAA9448963.1"/>
    <property type="molecule type" value="Genomic_DNA"/>
</dbReference>